<dbReference type="EMBL" id="CM055735">
    <property type="protein sequence ID" value="KAJ8008155.1"/>
    <property type="molecule type" value="Genomic_DNA"/>
</dbReference>
<gene>
    <name evidence="1" type="ORF">DPEC_G00101830</name>
</gene>
<proteinExistence type="predicted"/>
<organism evidence="1 2">
    <name type="scientific">Dallia pectoralis</name>
    <name type="common">Alaska blackfish</name>
    <dbReference type="NCBI Taxonomy" id="75939"/>
    <lineage>
        <taxon>Eukaryota</taxon>
        <taxon>Metazoa</taxon>
        <taxon>Chordata</taxon>
        <taxon>Craniata</taxon>
        <taxon>Vertebrata</taxon>
        <taxon>Euteleostomi</taxon>
        <taxon>Actinopterygii</taxon>
        <taxon>Neopterygii</taxon>
        <taxon>Teleostei</taxon>
        <taxon>Protacanthopterygii</taxon>
        <taxon>Esociformes</taxon>
        <taxon>Umbridae</taxon>
        <taxon>Dallia</taxon>
    </lineage>
</organism>
<keyword evidence="2" id="KW-1185">Reference proteome</keyword>
<accession>A0ACC2GXL2</accession>
<name>A0ACC2GXL2_DALPE</name>
<comment type="caution">
    <text evidence="1">The sequence shown here is derived from an EMBL/GenBank/DDBJ whole genome shotgun (WGS) entry which is preliminary data.</text>
</comment>
<reference evidence="1" key="1">
    <citation type="submission" date="2021-05" db="EMBL/GenBank/DDBJ databases">
        <authorList>
            <person name="Pan Q."/>
            <person name="Jouanno E."/>
            <person name="Zahm M."/>
            <person name="Klopp C."/>
            <person name="Cabau C."/>
            <person name="Louis A."/>
            <person name="Berthelot C."/>
            <person name="Parey E."/>
            <person name="Roest Crollius H."/>
            <person name="Montfort J."/>
            <person name="Robinson-Rechavi M."/>
            <person name="Bouchez O."/>
            <person name="Lampietro C."/>
            <person name="Lopez Roques C."/>
            <person name="Donnadieu C."/>
            <person name="Postlethwait J."/>
            <person name="Bobe J."/>
            <person name="Dillon D."/>
            <person name="Chandos A."/>
            <person name="von Hippel F."/>
            <person name="Guiguen Y."/>
        </authorList>
    </citation>
    <scope>NUCLEOTIDE SEQUENCE</scope>
    <source>
        <strain evidence="1">YG-Jan2019</strain>
    </source>
</reference>
<evidence type="ECO:0000313" key="1">
    <source>
        <dbReference type="EMBL" id="KAJ8008155.1"/>
    </source>
</evidence>
<evidence type="ECO:0000313" key="2">
    <source>
        <dbReference type="Proteomes" id="UP001157502"/>
    </source>
</evidence>
<dbReference type="Proteomes" id="UP001157502">
    <property type="component" value="Chromosome 8"/>
</dbReference>
<sequence length="106" mass="11733">MLLTSEGEVSPPHPCVCASPPGSRSGSLSISAWRRRCFMSRVHQRSVSQPGKLSGAIDPSCRLPNAHVCLSPSYIKSQTLRQDRWMKRNDNRASLRMLNISGVLDL</sequence>
<protein>
    <submittedName>
        <fullName evidence="1">Uncharacterized protein</fullName>
    </submittedName>
</protein>